<accession>A0A0S4L4K2</accession>
<dbReference type="Proteomes" id="UP000198736">
    <property type="component" value="Unassembled WGS sequence"/>
</dbReference>
<evidence type="ECO:0000256" key="1">
    <source>
        <dbReference type="SAM" id="Coils"/>
    </source>
</evidence>
<feature type="coiled-coil region" evidence="1">
    <location>
        <begin position="91"/>
        <end position="142"/>
    </location>
</feature>
<dbReference type="Gene3D" id="1.25.60.10">
    <property type="entry name" value="MgtE N-terminal domain-like"/>
    <property type="match status" value="1"/>
</dbReference>
<feature type="region of interest" description="Disordered" evidence="2">
    <location>
        <begin position="35"/>
        <end position="87"/>
    </location>
</feature>
<keyword evidence="4" id="KW-1185">Reference proteome</keyword>
<gene>
    <name evidence="3" type="ORF">COMA2_10209</name>
</gene>
<sequence length="225" mass="24860">MPRMNRHSQLWTMVGGILGSTILFWVMVQLGQASSEPKNKTQTATTSGPTQGTPSQAQEAESSGAESQDDAKLLAPPAAHGPAVDMPREVLDMLAQRKRDLDRREQALRQNEERLMIVRGQIEELLDQNEALEKRIQNAQAKDTPQQAKALAAKDRVVQEQRTQLAKIFESMPSEDAASRLEHMPDRKAIEILKLVKAKTAGAILAQVKADRAAKLTEQLLVQTP</sequence>
<keyword evidence="1" id="KW-0175">Coiled coil</keyword>
<dbReference type="SUPFAM" id="SSF158791">
    <property type="entry name" value="MgtE N-terminal domain-like"/>
    <property type="match status" value="1"/>
</dbReference>
<reference evidence="4" key="1">
    <citation type="submission" date="2015-10" db="EMBL/GenBank/DDBJ databases">
        <authorList>
            <person name="Luecker S."/>
            <person name="Luecker S."/>
        </authorList>
    </citation>
    <scope>NUCLEOTIDE SEQUENCE [LARGE SCALE GENOMIC DNA]</scope>
</reference>
<organism evidence="3 4">
    <name type="scientific">Candidatus Nitrospira nitrificans</name>
    <dbReference type="NCBI Taxonomy" id="1742973"/>
    <lineage>
        <taxon>Bacteria</taxon>
        <taxon>Pseudomonadati</taxon>
        <taxon>Nitrospirota</taxon>
        <taxon>Nitrospiria</taxon>
        <taxon>Nitrospirales</taxon>
        <taxon>Nitrospiraceae</taxon>
        <taxon>Nitrospira</taxon>
    </lineage>
</organism>
<dbReference type="EMBL" id="CZPZ01000001">
    <property type="protein sequence ID" value="CUS31630.1"/>
    <property type="molecule type" value="Genomic_DNA"/>
</dbReference>
<proteinExistence type="predicted"/>
<dbReference type="STRING" id="1742973.COMA2_10209"/>
<evidence type="ECO:0008006" key="5">
    <source>
        <dbReference type="Google" id="ProtNLM"/>
    </source>
</evidence>
<evidence type="ECO:0000313" key="3">
    <source>
        <dbReference type="EMBL" id="CUS31630.1"/>
    </source>
</evidence>
<dbReference type="InterPro" id="IPR038076">
    <property type="entry name" value="MgtE_N_sf"/>
</dbReference>
<protein>
    <recommendedName>
        <fullName evidence="5">Magnesium transporter MgtE intracellular domain-containing protein</fullName>
    </recommendedName>
</protein>
<feature type="compositionally biased region" description="Polar residues" evidence="2">
    <location>
        <begin position="35"/>
        <end position="66"/>
    </location>
</feature>
<evidence type="ECO:0000256" key="2">
    <source>
        <dbReference type="SAM" id="MobiDB-lite"/>
    </source>
</evidence>
<evidence type="ECO:0000313" key="4">
    <source>
        <dbReference type="Proteomes" id="UP000198736"/>
    </source>
</evidence>
<name>A0A0S4L4K2_9BACT</name>
<dbReference type="AlphaFoldDB" id="A0A0S4L4K2"/>